<reference evidence="1" key="1">
    <citation type="journal article" date="2020" name="mSystems">
        <title>Genome- and Community-Level Interaction Insights into Carbon Utilization and Element Cycling Functions of Hydrothermarchaeota in Hydrothermal Sediment.</title>
        <authorList>
            <person name="Zhou Z."/>
            <person name="Liu Y."/>
            <person name="Xu W."/>
            <person name="Pan J."/>
            <person name="Luo Z.H."/>
            <person name="Li M."/>
        </authorList>
    </citation>
    <scope>NUCLEOTIDE SEQUENCE [LARGE SCALE GENOMIC DNA]</scope>
    <source>
        <strain evidence="1">SpSt-503</strain>
    </source>
</reference>
<dbReference type="InterPro" id="IPR019239">
    <property type="entry name" value="VapB_antitoxin"/>
</dbReference>
<dbReference type="Pfam" id="PF09957">
    <property type="entry name" value="VapB_antitoxin"/>
    <property type="match status" value="1"/>
</dbReference>
<comment type="caution">
    <text evidence="1">The sequence shown here is derived from an EMBL/GenBank/DDBJ whole genome shotgun (WGS) entry which is preliminary data.</text>
</comment>
<gene>
    <name evidence="1" type="ORF">ENS59_01790</name>
</gene>
<sequence>MRTNIVIDDNLMNEALLLSGYKTKKETVEEGLKLLIAIKKQSKIRKYRGMLHWEGDLDAMRTDK</sequence>
<protein>
    <submittedName>
        <fullName evidence="1">Type II toxin-antitoxin system VapB family antitoxin</fullName>
    </submittedName>
</protein>
<organism evidence="1">
    <name type="scientific">Gracilinema caldarium</name>
    <dbReference type="NCBI Taxonomy" id="215591"/>
    <lineage>
        <taxon>Bacteria</taxon>
        <taxon>Pseudomonadati</taxon>
        <taxon>Spirochaetota</taxon>
        <taxon>Spirochaetia</taxon>
        <taxon>Spirochaetales</taxon>
        <taxon>Breznakiellaceae</taxon>
        <taxon>Gracilinema</taxon>
    </lineage>
</organism>
<evidence type="ECO:0000313" key="1">
    <source>
        <dbReference type="EMBL" id="HFH28233.1"/>
    </source>
</evidence>
<dbReference type="EMBL" id="DSVL01000056">
    <property type="protein sequence ID" value="HFH28233.1"/>
    <property type="molecule type" value="Genomic_DNA"/>
</dbReference>
<proteinExistence type="predicted"/>
<accession>A0A7C3E7D9</accession>
<name>A0A7C3E7D9_9SPIR</name>
<dbReference type="AlphaFoldDB" id="A0A7C3E7D9"/>